<evidence type="ECO:0000313" key="2">
    <source>
        <dbReference type="EMBL" id="KAG7391906.1"/>
    </source>
</evidence>
<dbReference type="EMBL" id="JAGDFM010000016">
    <property type="protein sequence ID" value="KAG7391906.1"/>
    <property type="molecule type" value="Genomic_DNA"/>
</dbReference>
<keyword evidence="3" id="KW-1185">Reference proteome</keyword>
<feature type="compositionally biased region" description="Polar residues" evidence="1">
    <location>
        <begin position="95"/>
        <end position="119"/>
    </location>
</feature>
<name>A0A8T1WEU1_9STRA</name>
<feature type="region of interest" description="Disordered" evidence="1">
    <location>
        <begin position="18"/>
        <end position="123"/>
    </location>
</feature>
<sequence>MNYDGLPFRMSTTISRAEDELNDLQPRYSQELGERRQTAMDRGGGQRFQDESDVAHEWQDEGESPVYTRVQSLRNSEEDKELGSTDDPCTDNGESRGSSLETQQWSDAEGNDPSSTRTAELSAGDQAEVPCRVAWCEHAGKRYGLCWAHGGGTSFAWSFGGDKGASLTNGCARVVGVLVKKCCARNCAKMALATGEFCSIHEREISASTF</sequence>
<proteinExistence type="predicted"/>
<comment type="caution">
    <text evidence="2">The sequence shown here is derived from an EMBL/GenBank/DDBJ whole genome shotgun (WGS) entry which is preliminary data.</text>
</comment>
<reference evidence="2" key="1">
    <citation type="submission" date="2021-02" db="EMBL/GenBank/DDBJ databases">
        <authorList>
            <person name="Palmer J.M."/>
        </authorList>
    </citation>
    <scope>NUCLEOTIDE SEQUENCE</scope>
    <source>
        <strain evidence="2">SCRP734</strain>
    </source>
</reference>
<dbReference type="Proteomes" id="UP000694044">
    <property type="component" value="Unassembled WGS sequence"/>
</dbReference>
<evidence type="ECO:0000313" key="3">
    <source>
        <dbReference type="Proteomes" id="UP000694044"/>
    </source>
</evidence>
<feature type="compositionally biased region" description="Basic and acidic residues" evidence="1">
    <location>
        <begin position="48"/>
        <end position="59"/>
    </location>
</feature>
<dbReference type="OrthoDB" id="97268at2759"/>
<evidence type="ECO:0000256" key="1">
    <source>
        <dbReference type="SAM" id="MobiDB-lite"/>
    </source>
</evidence>
<dbReference type="AlphaFoldDB" id="A0A8T1WEU1"/>
<gene>
    <name evidence="2" type="ORF">PHYPSEUDO_003112</name>
</gene>
<organism evidence="2 3">
    <name type="scientific">Phytophthora pseudosyringae</name>
    <dbReference type="NCBI Taxonomy" id="221518"/>
    <lineage>
        <taxon>Eukaryota</taxon>
        <taxon>Sar</taxon>
        <taxon>Stramenopiles</taxon>
        <taxon>Oomycota</taxon>
        <taxon>Peronosporomycetes</taxon>
        <taxon>Peronosporales</taxon>
        <taxon>Peronosporaceae</taxon>
        <taxon>Phytophthora</taxon>
    </lineage>
</organism>
<protein>
    <submittedName>
        <fullName evidence="2">Uncharacterized protein</fullName>
    </submittedName>
</protein>
<accession>A0A8T1WEU1</accession>